<comment type="caution">
    <text evidence="1">The sequence shown here is derived from an EMBL/GenBank/DDBJ whole genome shotgun (WGS) entry which is preliminary data.</text>
</comment>
<name>A0A0P6XCJ3_9CHLR</name>
<reference evidence="1 2" key="1">
    <citation type="submission" date="2015-07" db="EMBL/GenBank/DDBJ databases">
        <title>Whole genome sequence of Herpetosiphon geysericola DSM 7119.</title>
        <authorList>
            <person name="Hemp J."/>
            <person name="Ward L.M."/>
            <person name="Pace L.A."/>
            <person name="Fischer W.W."/>
        </authorList>
    </citation>
    <scope>NUCLEOTIDE SEQUENCE [LARGE SCALE GENOMIC DNA]</scope>
    <source>
        <strain evidence="1 2">DSM 7119</strain>
    </source>
</reference>
<dbReference type="STRING" id="70996.SE18_24375"/>
<evidence type="ECO:0000313" key="1">
    <source>
        <dbReference type="EMBL" id="KPL80197.1"/>
    </source>
</evidence>
<protein>
    <submittedName>
        <fullName evidence="1">Uncharacterized protein</fullName>
    </submittedName>
</protein>
<sequence length="91" mass="10064">MFLAFDIGKIDAIAEAFWGWWLAFVGCDIALAIEMGSNLDDGTHRNNRNIAKQSGFSGIAMWYINSLQAFAAGNRDHWQDAIGVAQSSIKR</sequence>
<keyword evidence="2" id="KW-1185">Reference proteome</keyword>
<organism evidence="1 2">
    <name type="scientific">Herpetosiphon geysericola</name>
    <dbReference type="NCBI Taxonomy" id="70996"/>
    <lineage>
        <taxon>Bacteria</taxon>
        <taxon>Bacillati</taxon>
        <taxon>Chloroflexota</taxon>
        <taxon>Chloroflexia</taxon>
        <taxon>Herpetosiphonales</taxon>
        <taxon>Herpetosiphonaceae</taxon>
        <taxon>Herpetosiphon</taxon>
    </lineage>
</organism>
<dbReference type="Proteomes" id="UP000050277">
    <property type="component" value="Unassembled WGS sequence"/>
</dbReference>
<dbReference type="EMBL" id="LGKP01000040">
    <property type="protein sequence ID" value="KPL80197.1"/>
    <property type="molecule type" value="Genomic_DNA"/>
</dbReference>
<gene>
    <name evidence="1" type="ORF">SE18_24375</name>
</gene>
<proteinExistence type="predicted"/>
<evidence type="ECO:0000313" key="2">
    <source>
        <dbReference type="Proteomes" id="UP000050277"/>
    </source>
</evidence>
<dbReference type="AlphaFoldDB" id="A0A0P6XCJ3"/>
<accession>A0A0P6XCJ3</accession>